<evidence type="ECO:0000313" key="2">
    <source>
        <dbReference type="EMBL" id="SFE87519.1"/>
    </source>
</evidence>
<dbReference type="PROSITE" id="PS51257">
    <property type="entry name" value="PROKAR_LIPOPROTEIN"/>
    <property type="match status" value="1"/>
</dbReference>
<proteinExistence type="predicted"/>
<name>A0A1I2E4D2_9RHOB</name>
<protein>
    <recommendedName>
        <fullName evidence="4">Lipoprotein</fullName>
    </recommendedName>
</protein>
<accession>A0A1I2E4D2</accession>
<gene>
    <name evidence="2" type="ORF">SAMN04515678_12039</name>
</gene>
<evidence type="ECO:0000313" key="3">
    <source>
        <dbReference type="Proteomes" id="UP000325289"/>
    </source>
</evidence>
<keyword evidence="1" id="KW-0732">Signal</keyword>
<keyword evidence="3" id="KW-1185">Reference proteome</keyword>
<dbReference type="OrthoDB" id="7874998at2"/>
<dbReference type="EMBL" id="FOMS01000020">
    <property type="protein sequence ID" value="SFE87519.1"/>
    <property type="molecule type" value="Genomic_DNA"/>
</dbReference>
<reference evidence="2 3" key="1">
    <citation type="submission" date="2016-10" db="EMBL/GenBank/DDBJ databases">
        <authorList>
            <person name="Varghese N."/>
            <person name="Submissions S."/>
        </authorList>
    </citation>
    <scope>NUCLEOTIDE SEQUENCE [LARGE SCALE GENOMIC DNA]</scope>
    <source>
        <strain evidence="3">YIM D21,KCTC 23444,ACCC 10710</strain>
    </source>
</reference>
<sequence>MKKIVCMIVLTATVAGCAGGVSTGRKSPCAGKSSADGSYAVASQTTASGGVVSRNSSSPNRMSFAAGASDDCQFTSF</sequence>
<feature type="signal peptide" evidence="1">
    <location>
        <begin position="1"/>
        <end position="18"/>
    </location>
</feature>
<dbReference type="AlphaFoldDB" id="A0A1I2E4D2"/>
<feature type="chain" id="PRO_5009302211" description="Lipoprotein" evidence="1">
    <location>
        <begin position="19"/>
        <end position="77"/>
    </location>
</feature>
<organism evidence="2 3">
    <name type="scientific">Roseivivax sediminis</name>
    <dbReference type="NCBI Taxonomy" id="936889"/>
    <lineage>
        <taxon>Bacteria</taxon>
        <taxon>Pseudomonadati</taxon>
        <taxon>Pseudomonadota</taxon>
        <taxon>Alphaproteobacteria</taxon>
        <taxon>Rhodobacterales</taxon>
        <taxon>Roseobacteraceae</taxon>
        <taxon>Roseivivax</taxon>
    </lineage>
</organism>
<evidence type="ECO:0008006" key="4">
    <source>
        <dbReference type="Google" id="ProtNLM"/>
    </source>
</evidence>
<dbReference type="RefSeq" id="WP_149758688.1">
    <property type="nucleotide sequence ID" value="NZ_FOMS01000020.1"/>
</dbReference>
<evidence type="ECO:0000256" key="1">
    <source>
        <dbReference type="SAM" id="SignalP"/>
    </source>
</evidence>
<dbReference type="Proteomes" id="UP000325289">
    <property type="component" value="Unassembled WGS sequence"/>
</dbReference>